<dbReference type="OrthoDB" id="9806213at2"/>
<dbReference type="Proteomes" id="UP000270046">
    <property type="component" value="Chromosome"/>
</dbReference>
<evidence type="ECO:0000259" key="1">
    <source>
        <dbReference type="Pfam" id="PF10592"/>
    </source>
</evidence>
<dbReference type="AlphaFoldDB" id="A0A494VZ81"/>
<dbReference type="InterPro" id="IPR018891">
    <property type="entry name" value="AIPR_C"/>
</dbReference>
<name>A0A494VZ81_9SPHI</name>
<dbReference type="RefSeq" id="WP_119410224.1">
    <property type="nucleotide sequence ID" value="NZ_CP032869.1"/>
</dbReference>
<organism evidence="2 3">
    <name type="scientific">Mucilaginibacter celer</name>
    <dbReference type="NCBI Taxonomy" id="2305508"/>
    <lineage>
        <taxon>Bacteria</taxon>
        <taxon>Pseudomonadati</taxon>
        <taxon>Bacteroidota</taxon>
        <taxon>Sphingobacteriia</taxon>
        <taxon>Sphingobacteriales</taxon>
        <taxon>Sphingobacteriaceae</taxon>
        <taxon>Mucilaginibacter</taxon>
    </lineage>
</organism>
<evidence type="ECO:0000313" key="3">
    <source>
        <dbReference type="Proteomes" id="UP000270046"/>
    </source>
</evidence>
<dbReference type="KEGG" id="muh:HYN43_015560"/>
<sequence>MDFDLRATEIYNDFQHFPSNNSIVRSNHRNDAYTILAFEILFNNYHQVKKFRREEIGNLEILIKSLVAPPDDSIDIFYEEIDVDEQHYHIVQVKNQNLMPSEIEAAFLLMENTISTYLKRPSDVRKNLREVIAKTDFSKQYKAFCTYYVIHAGSNNFIRRQKSNQRIVTFEELTILEKGSRQMSVPKYSFRIDNANNFIVNNFIKDDYQHANNDLPQSLLCNFNGYDLAVLNNKYSNTLLGRNILYGLNLRESLNKASKTFEKMFETIDNEPELFLFYNNGITIISSHFNTEKGDNTENIMIENFSIINGAQTTSTLGEYLRNAEINQDTEKIEKLKKVFVLTKVYEINSKLKNHEKISDRIKIFNNTQTPLSTRDLVSIRKEQIQLQERLLNVGGYPNVFVYIKKGESSPSFPKLYPHQKITNEVLAQLALCGFYSEPFNAKDKKLAIFENENKEEYVLNPTYDKIFSIERGILYKKSPDQINELLFIYKLHNDTKNFLKTFYKDFVNRISQTPSKNEFDRNKTIQVDKLKRDLEIANACLFYNVTCYFEIRDMFDSYAQDVNNLSFDTNAYYDNKNNYRENLKAAFRDLCYNVTIEIIRVCSQGDNVVNWLRLERNQIIFIEALRTHLTSNAMTLVERYNSFVVHFKTVEIV</sequence>
<reference evidence="2 3" key="1">
    <citation type="submission" date="2018-10" db="EMBL/GenBank/DDBJ databases">
        <title>Genome sequencing of Mucilaginibacter sp. HYN0043.</title>
        <authorList>
            <person name="Kim M."/>
            <person name="Yi H."/>
        </authorList>
    </citation>
    <scope>NUCLEOTIDE SEQUENCE [LARGE SCALE GENOMIC DNA]</scope>
    <source>
        <strain evidence="2 3">HYN0043</strain>
    </source>
</reference>
<dbReference type="EMBL" id="CP032869">
    <property type="protein sequence ID" value="AYL96628.1"/>
    <property type="molecule type" value="Genomic_DNA"/>
</dbReference>
<keyword evidence="3" id="KW-1185">Reference proteome</keyword>
<dbReference type="Pfam" id="PF10592">
    <property type="entry name" value="AIPR"/>
    <property type="match status" value="1"/>
</dbReference>
<gene>
    <name evidence="2" type="ORF">HYN43_015560</name>
</gene>
<evidence type="ECO:0000313" key="2">
    <source>
        <dbReference type="EMBL" id="AYL96628.1"/>
    </source>
</evidence>
<feature type="domain" description="Abortive phage infection protein C-terminal" evidence="1">
    <location>
        <begin position="249"/>
        <end position="538"/>
    </location>
</feature>
<proteinExistence type="predicted"/>
<accession>A0A494VZ81</accession>
<protein>
    <recommendedName>
        <fullName evidence="1">Abortive phage infection protein C-terminal domain-containing protein</fullName>
    </recommendedName>
</protein>